<protein>
    <submittedName>
        <fullName evidence="1">DUF932 domain-containing protein</fullName>
    </submittedName>
</protein>
<dbReference type="InterPro" id="IPR026325">
    <property type="entry name" value="DUF932"/>
</dbReference>
<evidence type="ECO:0000313" key="2">
    <source>
        <dbReference type="Proteomes" id="UP000267418"/>
    </source>
</evidence>
<evidence type="ECO:0000313" key="1">
    <source>
        <dbReference type="EMBL" id="RTQ35530.1"/>
    </source>
</evidence>
<dbReference type="RefSeq" id="WP_126470787.1">
    <property type="nucleotide sequence ID" value="NZ_RXOE01000002.1"/>
</dbReference>
<dbReference type="EMBL" id="RXOE01000002">
    <property type="protein sequence ID" value="RTQ35530.1"/>
    <property type="molecule type" value="Genomic_DNA"/>
</dbReference>
<dbReference type="OrthoDB" id="576140at2"/>
<sequence length="346" mass="38248">MAHQIEQMAYVGDTPWHRLGHHLPFRQPLEVWAQQAGMDWTIQETPVRFMTDGVPAGDEPGSGDSLQTLESFAEQKVLYRSDTRAALSVVSSRYQVVQPREVLEFYRDLTEIGGYEMETAGVLKGGRKVWALARTGKQAVLKGNDIVNGYLLLATSCDGTLATSVTPTTVRVVCSNTLTVALDSTSNVIRVPHSTSFDADAVKRQLGIAVGQWDDFMYRMKLLSERKVKSGEAMQYIERVLYGPMESGRLDGVDVHAAPSVDQPPAPPVPRGWAARKILELYEGKGRGAELSAAKGTTWGLLSAMTEFVDHERRARSHEYRLDSAWFGQGAALKQRALEQALELVK</sequence>
<organism evidence="1 2">
    <name type="scientific">Variovorax gossypii</name>
    <dbReference type="NCBI Taxonomy" id="1679495"/>
    <lineage>
        <taxon>Bacteria</taxon>
        <taxon>Pseudomonadati</taxon>
        <taxon>Pseudomonadota</taxon>
        <taxon>Betaproteobacteria</taxon>
        <taxon>Burkholderiales</taxon>
        <taxon>Comamonadaceae</taxon>
        <taxon>Variovorax</taxon>
    </lineage>
</organism>
<name>A0A431TPG4_9BURK</name>
<accession>A0A431TPG4</accession>
<keyword evidence="2" id="KW-1185">Reference proteome</keyword>
<dbReference type="AlphaFoldDB" id="A0A431TPG4"/>
<gene>
    <name evidence="1" type="ORF">EJP69_14325</name>
</gene>
<dbReference type="Pfam" id="PF06067">
    <property type="entry name" value="DUF932"/>
    <property type="match status" value="1"/>
</dbReference>
<proteinExistence type="predicted"/>
<dbReference type="InterPro" id="IPR017686">
    <property type="entry name" value="Phg/plasmid-like_prot"/>
</dbReference>
<reference evidence="1 2" key="1">
    <citation type="submission" date="2018-12" db="EMBL/GenBank/DDBJ databases">
        <title>The genome of Variovorax gossypii DSM 100435.</title>
        <authorList>
            <person name="Gao J."/>
            <person name="Sun J."/>
        </authorList>
    </citation>
    <scope>NUCLEOTIDE SEQUENCE [LARGE SCALE GENOMIC DNA]</scope>
    <source>
        <strain evidence="1 2">DSM 100435</strain>
    </source>
</reference>
<dbReference type="NCBIfam" id="TIGR03299">
    <property type="entry name" value="LGT_TIGR03299"/>
    <property type="match status" value="1"/>
</dbReference>
<dbReference type="Proteomes" id="UP000267418">
    <property type="component" value="Unassembled WGS sequence"/>
</dbReference>
<comment type="caution">
    <text evidence="1">The sequence shown here is derived from an EMBL/GenBank/DDBJ whole genome shotgun (WGS) entry which is preliminary data.</text>
</comment>